<sequence>MFHVPQFWKKSKVISYLQTHKLMSISLALILVFGGIAFAKQGTTTSLSDTPEIPKVSLLSLSSVGENQVAAVASGEIESLQQVTLSSEVFGKVASVYVHIGDHVSAGQRLVQFSAADKAAQRTQVQAEYESALAAKQSLLAQIDVAKANHEKLKITVQSSITTAESTLRTAENNLQQIVNTNSNAIVDDSYADMTQTVQSVQNSFVDLLVVADTILGIDNLSVNDGFEAVLGISDQGSLSTARQNYYVAKQSKNTFLENMTGFSSVSSHSTIDATAVSATQTLSHYATLFSSLTTLLDHTPAVGNLTQATLTTLISSVNAGRSEITTQQTALTNATQAIATAKKSFASQQIAYEKAVQDLADTKAKAVADIAASEAGLRQLASTLDSQDANIKRAGGSVAVVNAELAKSSIRTPIAGVVANIAVKQGELVSNGAVVADIVNTTGLQVTAFVPASALSVLSVGGLVRVEGTPVGKILRIAPSVNNTTKKVEVVVSIDDSDDRSFVVGQFVTLEMLAHVDDMMSPTLLVPLKAVQVTAESHSVYIVQDGHIVAVPVETGQLIGDKIEIVSDLSGYDAIVSSVRGIEEGDAVSIIE</sequence>
<dbReference type="Proteomes" id="UP000231530">
    <property type="component" value="Unassembled WGS sequence"/>
</dbReference>
<dbReference type="Gene3D" id="2.40.50.100">
    <property type="match status" value="2"/>
</dbReference>
<proteinExistence type="inferred from homology"/>
<dbReference type="AlphaFoldDB" id="A0A2H0TVJ7"/>
<keyword evidence="2" id="KW-0175">Coiled coil</keyword>
<dbReference type="InterPro" id="IPR006143">
    <property type="entry name" value="RND_pump_MFP"/>
</dbReference>
<dbReference type="GO" id="GO:1990281">
    <property type="term" value="C:efflux pump complex"/>
    <property type="evidence" value="ECO:0007669"/>
    <property type="project" value="TreeGrafter"/>
</dbReference>
<evidence type="ECO:0000313" key="5">
    <source>
        <dbReference type="Proteomes" id="UP000231530"/>
    </source>
</evidence>
<evidence type="ECO:0000256" key="1">
    <source>
        <dbReference type="ARBA" id="ARBA00009477"/>
    </source>
</evidence>
<evidence type="ECO:0000256" key="2">
    <source>
        <dbReference type="SAM" id="Coils"/>
    </source>
</evidence>
<gene>
    <name evidence="4" type="ORF">COU32_03425</name>
</gene>
<name>A0A2H0TVJ7_9BACT</name>
<dbReference type="EMBL" id="PFBY01000038">
    <property type="protein sequence ID" value="PIR76180.1"/>
    <property type="molecule type" value="Genomic_DNA"/>
</dbReference>
<dbReference type="GO" id="GO:0015562">
    <property type="term" value="F:efflux transmembrane transporter activity"/>
    <property type="evidence" value="ECO:0007669"/>
    <property type="project" value="TreeGrafter"/>
</dbReference>
<dbReference type="PANTHER" id="PTHR30469:SF29">
    <property type="entry name" value="BLR2860 PROTEIN"/>
    <property type="match status" value="1"/>
</dbReference>
<protein>
    <recommendedName>
        <fullName evidence="3">Multidrug resistance protein MdtA-like barrel-sandwich hybrid domain-containing protein</fullName>
    </recommendedName>
</protein>
<feature type="coiled-coil region" evidence="2">
    <location>
        <begin position="136"/>
        <end position="181"/>
    </location>
</feature>
<feature type="domain" description="Multidrug resistance protein MdtA-like barrel-sandwich hybrid" evidence="3">
    <location>
        <begin position="82"/>
        <end position="440"/>
    </location>
</feature>
<dbReference type="Pfam" id="PF25917">
    <property type="entry name" value="BSH_RND"/>
    <property type="match status" value="1"/>
</dbReference>
<accession>A0A2H0TVJ7</accession>
<dbReference type="SUPFAM" id="SSF111369">
    <property type="entry name" value="HlyD-like secretion proteins"/>
    <property type="match status" value="2"/>
</dbReference>
<evidence type="ECO:0000313" key="4">
    <source>
        <dbReference type="EMBL" id="PIR76180.1"/>
    </source>
</evidence>
<dbReference type="InterPro" id="IPR058625">
    <property type="entry name" value="MdtA-like_BSH"/>
</dbReference>
<dbReference type="NCBIfam" id="TIGR01730">
    <property type="entry name" value="RND_mfp"/>
    <property type="match status" value="1"/>
</dbReference>
<comment type="caution">
    <text evidence="4">The sequence shown here is derived from an EMBL/GenBank/DDBJ whole genome shotgun (WGS) entry which is preliminary data.</text>
</comment>
<reference evidence="5" key="1">
    <citation type="submission" date="2017-09" db="EMBL/GenBank/DDBJ databases">
        <title>Depth-based differentiation of microbial function through sediment-hosted aquifers and enrichment of novel symbionts in the deep terrestrial subsurface.</title>
        <authorList>
            <person name="Probst A.J."/>
            <person name="Ladd B."/>
            <person name="Jarett J.K."/>
            <person name="Geller-Mcgrath D.E."/>
            <person name="Sieber C.M.K."/>
            <person name="Emerson J.B."/>
            <person name="Anantharaman K."/>
            <person name="Thomas B.C."/>
            <person name="Malmstrom R."/>
            <person name="Stieglmeier M."/>
            <person name="Klingl A."/>
            <person name="Woyke T."/>
            <person name="Ryan C.M."/>
            <person name="Banfield J.F."/>
        </authorList>
    </citation>
    <scope>NUCLEOTIDE SEQUENCE [LARGE SCALE GENOMIC DNA]</scope>
</reference>
<evidence type="ECO:0000259" key="3">
    <source>
        <dbReference type="Pfam" id="PF25917"/>
    </source>
</evidence>
<dbReference type="Gene3D" id="2.40.420.20">
    <property type="match status" value="1"/>
</dbReference>
<comment type="similarity">
    <text evidence="1">Belongs to the membrane fusion protein (MFP) (TC 8.A.1) family.</text>
</comment>
<organism evidence="4 5">
    <name type="scientific">Candidatus Magasanikbacteria bacterium CG10_big_fil_rev_8_21_14_0_10_42_10</name>
    <dbReference type="NCBI Taxonomy" id="1974649"/>
    <lineage>
        <taxon>Bacteria</taxon>
        <taxon>Candidatus Magasanikiibacteriota</taxon>
    </lineage>
</organism>
<dbReference type="PANTHER" id="PTHR30469">
    <property type="entry name" value="MULTIDRUG RESISTANCE PROTEIN MDTA"/>
    <property type="match status" value="1"/>
</dbReference>